<reference evidence="2" key="2">
    <citation type="submission" date="2022-01" db="EMBL/GenBank/DDBJ databases">
        <authorList>
            <person name="Yamashiro T."/>
            <person name="Shiraishi A."/>
            <person name="Satake H."/>
            <person name="Nakayama K."/>
        </authorList>
    </citation>
    <scope>NUCLEOTIDE SEQUENCE</scope>
</reference>
<comment type="caution">
    <text evidence="2">The sequence shown here is derived from an EMBL/GenBank/DDBJ whole genome shotgun (WGS) entry which is preliminary data.</text>
</comment>
<accession>A0ABQ5ET14</accession>
<sequence length="96" mass="10647">MEVRVVGLRGVPTGACCWKGPGDTLPMDPSRQRGARVSHGPSEGTEGASQWEEAPPWLVDRNVQKDRANLRLKGSEEDQDIAHEIDPKEVKFEIKI</sequence>
<gene>
    <name evidence="2" type="ORF">Tco_0989053</name>
</gene>
<dbReference type="Proteomes" id="UP001151760">
    <property type="component" value="Unassembled WGS sequence"/>
</dbReference>
<name>A0ABQ5ET14_9ASTR</name>
<dbReference type="EMBL" id="BQNB010016636">
    <property type="protein sequence ID" value="GJT53999.1"/>
    <property type="molecule type" value="Genomic_DNA"/>
</dbReference>
<protein>
    <submittedName>
        <fullName evidence="2">Uncharacterized protein</fullName>
    </submittedName>
</protein>
<feature type="region of interest" description="Disordered" evidence="1">
    <location>
        <begin position="19"/>
        <end position="55"/>
    </location>
</feature>
<keyword evidence="3" id="KW-1185">Reference proteome</keyword>
<evidence type="ECO:0000256" key="1">
    <source>
        <dbReference type="SAM" id="MobiDB-lite"/>
    </source>
</evidence>
<reference evidence="2" key="1">
    <citation type="journal article" date="2022" name="Int. J. Mol. Sci.">
        <title>Draft Genome of Tanacetum Coccineum: Genomic Comparison of Closely Related Tanacetum-Family Plants.</title>
        <authorList>
            <person name="Yamashiro T."/>
            <person name="Shiraishi A."/>
            <person name="Nakayama K."/>
            <person name="Satake H."/>
        </authorList>
    </citation>
    <scope>NUCLEOTIDE SEQUENCE</scope>
</reference>
<evidence type="ECO:0000313" key="2">
    <source>
        <dbReference type="EMBL" id="GJT53999.1"/>
    </source>
</evidence>
<organism evidence="2 3">
    <name type="scientific">Tanacetum coccineum</name>
    <dbReference type="NCBI Taxonomy" id="301880"/>
    <lineage>
        <taxon>Eukaryota</taxon>
        <taxon>Viridiplantae</taxon>
        <taxon>Streptophyta</taxon>
        <taxon>Embryophyta</taxon>
        <taxon>Tracheophyta</taxon>
        <taxon>Spermatophyta</taxon>
        <taxon>Magnoliopsida</taxon>
        <taxon>eudicotyledons</taxon>
        <taxon>Gunneridae</taxon>
        <taxon>Pentapetalae</taxon>
        <taxon>asterids</taxon>
        <taxon>campanulids</taxon>
        <taxon>Asterales</taxon>
        <taxon>Asteraceae</taxon>
        <taxon>Asteroideae</taxon>
        <taxon>Anthemideae</taxon>
        <taxon>Anthemidinae</taxon>
        <taxon>Tanacetum</taxon>
    </lineage>
</organism>
<evidence type="ECO:0000313" key="3">
    <source>
        <dbReference type="Proteomes" id="UP001151760"/>
    </source>
</evidence>
<proteinExistence type="predicted"/>